<dbReference type="InterPro" id="IPR008972">
    <property type="entry name" value="Cupredoxin"/>
</dbReference>
<evidence type="ECO:0000313" key="3">
    <source>
        <dbReference type="Proteomes" id="UP001140562"/>
    </source>
</evidence>
<feature type="region of interest" description="Disordered" evidence="1">
    <location>
        <begin position="201"/>
        <end position="226"/>
    </location>
</feature>
<accession>A0A9W8WTI3</accession>
<keyword evidence="3" id="KW-1185">Reference proteome</keyword>
<proteinExistence type="predicted"/>
<reference evidence="2" key="1">
    <citation type="submission" date="2022-10" db="EMBL/GenBank/DDBJ databases">
        <title>Tapping the CABI collections for fungal endophytes: first genome assemblies for Collariella, Neodidymelliopsis, Ascochyta clinopodiicola, Didymella pomorum, Didymosphaeria variabile, Neocosmospora piperis and Neocucurbitaria cava.</title>
        <authorList>
            <person name="Hill R."/>
        </authorList>
    </citation>
    <scope>NUCLEOTIDE SEQUENCE</scope>
    <source>
        <strain evidence="2">IMI 360193</strain>
    </source>
</reference>
<comment type="caution">
    <text evidence="2">The sequence shown here is derived from an EMBL/GenBank/DDBJ whole genome shotgun (WGS) entry which is preliminary data.</text>
</comment>
<feature type="compositionally biased region" description="Low complexity" evidence="1">
    <location>
        <begin position="201"/>
        <end position="214"/>
    </location>
</feature>
<dbReference type="AlphaFoldDB" id="A0A9W8WTI3"/>
<name>A0A9W8WTI3_9PLEO</name>
<evidence type="ECO:0000256" key="1">
    <source>
        <dbReference type="SAM" id="MobiDB-lite"/>
    </source>
</evidence>
<organism evidence="2 3">
    <name type="scientific">Didymella glomerata</name>
    <dbReference type="NCBI Taxonomy" id="749621"/>
    <lineage>
        <taxon>Eukaryota</taxon>
        <taxon>Fungi</taxon>
        <taxon>Dikarya</taxon>
        <taxon>Ascomycota</taxon>
        <taxon>Pezizomycotina</taxon>
        <taxon>Dothideomycetes</taxon>
        <taxon>Pleosporomycetidae</taxon>
        <taxon>Pleosporales</taxon>
        <taxon>Pleosporineae</taxon>
        <taxon>Didymellaceae</taxon>
        <taxon>Didymella</taxon>
    </lineage>
</organism>
<dbReference type="EMBL" id="JAPEUV010000115">
    <property type="protein sequence ID" value="KAJ4332541.1"/>
    <property type="molecule type" value="Genomic_DNA"/>
</dbReference>
<dbReference type="Gene3D" id="2.60.40.420">
    <property type="entry name" value="Cupredoxins - blue copper proteins"/>
    <property type="match status" value="1"/>
</dbReference>
<evidence type="ECO:0000313" key="2">
    <source>
        <dbReference type="EMBL" id="KAJ4332541.1"/>
    </source>
</evidence>
<dbReference type="Proteomes" id="UP001140562">
    <property type="component" value="Unassembled WGS sequence"/>
</dbReference>
<gene>
    <name evidence="2" type="ORF">N0V87_008293</name>
</gene>
<protein>
    <submittedName>
        <fullName evidence="2">Uncharacterized protein</fullName>
    </submittedName>
</protein>
<sequence>MDEQQSPSPDAAGKQIPFTVLASDAGLTLNPVQTNDWYISDAERWGVIFNFSSYADKNVTLRNSRKVVADEDYNFTDQVMPFNVTTLADFGYNETTRFIDPMDPQYRVVSFNDDGYSKRNGLFSESEIKKKFDWFIKLDAYNKVDEVEKALAEYWSTHKSGAIASATRNAVVSTKSSKASANVTASGKKISSDDKRITASAAALAPTTSNTSTTSDDKQKGKNTSK</sequence>
<dbReference type="OrthoDB" id="262547at2759"/>